<dbReference type="InterPro" id="IPR038375">
    <property type="entry name" value="NDUFAF7_sf"/>
</dbReference>
<proteinExistence type="inferred from homology"/>
<comment type="subcellular location">
    <subcellularLocation>
        <location evidence="1 7">Mitochondrion</location>
    </subcellularLocation>
</comment>
<dbReference type="InterPro" id="IPR029063">
    <property type="entry name" value="SAM-dependent_MTases_sf"/>
</dbReference>
<dbReference type="GO" id="GO:0032259">
    <property type="term" value="P:methylation"/>
    <property type="evidence" value="ECO:0007669"/>
    <property type="project" value="UniProtKB-KW"/>
</dbReference>
<dbReference type="AlphaFoldDB" id="M3K4C7"/>
<evidence type="ECO:0000256" key="4">
    <source>
        <dbReference type="ARBA" id="ARBA00022679"/>
    </source>
</evidence>
<evidence type="ECO:0000313" key="8">
    <source>
        <dbReference type="EMBL" id="EMG49584.1"/>
    </source>
</evidence>
<dbReference type="OrthoDB" id="17415at2759"/>
<evidence type="ECO:0000256" key="3">
    <source>
        <dbReference type="ARBA" id="ARBA00022603"/>
    </source>
</evidence>
<dbReference type="PANTHER" id="PTHR12049">
    <property type="entry name" value="PROTEIN ARGININE METHYLTRANSFERASE NDUFAF7, MITOCHONDRIAL"/>
    <property type="match status" value="1"/>
</dbReference>
<keyword evidence="3 7" id="KW-0489">Methyltransferase</keyword>
<dbReference type="Pfam" id="PF02636">
    <property type="entry name" value="Methyltransf_28"/>
    <property type="match status" value="1"/>
</dbReference>
<evidence type="ECO:0000256" key="6">
    <source>
        <dbReference type="ARBA" id="ARBA00048612"/>
    </source>
</evidence>
<evidence type="ECO:0000256" key="1">
    <source>
        <dbReference type="ARBA" id="ARBA00004173"/>
    </source>
</evidence>
<dbReference type="Proteomes" id="UP000011777">
    <property type="component" value="Unassembled WGS sequence"/>
</dbReference>
<dbReference type="GO" id="GO:0005739">
    <property type="term" value="C:mitochondrion"/>
    <property type="evidence" value="ECO:0007669"/>
    <property type="project" value="UniProtKB-SubCell"/>
</dbReference>
<dbReference type="GO" id="GO:0035243">
    <property type="term" value="F:protein-arginine omega-N symmetric methyltransferase activity"/>
    <property type="evidence" value="ECO:0007669"/>
    <property type="project" value="UniProtKB-EC"/>
</dbReference>
<evidence type="ECO:0000256" key="2">
    <source>
        <dbReference type="ARBA" id="ARBA00005891"/>
    </source>
</evidence>
<dbReference type="STRING" id="1245528.M3K4C7"/>
<dbReference type="EC" id="2.1.1.320" evidence="7"/>
<name>M3K4C7_CANMX</name>
<keyword evidence="5 7" id="KW-0496">Mitochondrion</keyword>
<comment type="caution">
    <text evidence="8">The sequence shown here is derived from an EMBL/GenBank/DDBJ whole genome shotgun (WGS) entry which is preliminary data.</text>
</comment>
<reference evidence="8 9" key="1">
    <citation type="submission" date="2013-02" db="EMBL/GenBank/DDBJ databases">
        <title>Genome sequence of Candida maltosa Xu316, a potential industrial strain for xylitol and ethanol production.</title>
        <authorList>
            <person name="Yu J."/>
            <person name="Wang Q."/>
            <person name="Geng X."/>
            <person name="Bao W."/>
            <person name="He P."/>
            <person name="Cai J."/>
        </authorList>
    </citation>
    <scope>NUCLEOTIDE SEQUENCE [LARGE SCALE GENOMIC DNA]</scope>
    <source>
        <strain evidence="9">Xu316</strain>
    </source>
</reference>
<dbReference type="SUPFAM" id="SSF53335">
    <property type="entry name" value="S-adenosyl-L-methionine-dependent methyltransferases"/>
    <property type="match status" value="1"/>
</dbReference>
<evidence type="ECO:0000256" key="7">
    <source>
        <dbReference type="RuleBase" id="RU364114"/>
    </source>
</evidence>
<dbReference type="PANTHER" id="PTHR12049:SF5">
    <property type="entry name" value="PROTEIN ARGININE METHYLTRANSFERASE NDUFAF7 HOMOLOG, MITOCHONDRIAL"/>
    <property type="match status" value="1"/>
</dbReference>
<dbReference type="EMBL" id="AOGT01000591">
    <property type="protein sequence ID" value="EMG49584.1"/>
    <property type="molecule type" value="Genomic_DNA"/>
</dbReference>
<sequence>MNFKRYLFKGRPKIIEKTGFHHEYSIRPDTYAFKIPQPPKSRNPVQLLYRYATNYPFETSPEDIYNSYPLTNSNKLARLKHRPTKVKMTSGDFIEDSLYNPSYGYFSQQVEIFQTEKPFDYNNIEDIDEFMTNWHNSYDKYEEVTPMALPMPKSNSKYASMAHSIQQQEQQVSGVSNYRKSLQLWHTPTELFHPYYGEALARYILVNYKLNVFPYNDLIIYEMGGGNGTMMCDVLNYIRKNDPEIYERTQYKIIEITSQLASKQMKNALDNKLTSRGLDTNKLEIYNKSIFDWKKVVDEPCFFIALEVFDNFSHDLIRYDNITGQPHEGKVLIDEHGDFYEFFTPELSYYSDVYLNLRENGKHSLLNHASTIPGKLSTLKSLYSNDVHPLLQSSTKLKLKNTLFPFSDNLSPGEFIPTRLLKFFQILKHKFPNHSLISSDFNYLPNTIPGHYNGPVVQTVLKNEMVDVSTYMIHQGYFDIMFPTDFNIASEMYKKVTNKVPRVESHREFLEQWADTEVTTTKTGENPMLEFYRNVSFMVS</sequence>
<gene>
    <name evidence="8" type="ORF">G210_5617</name>
</gene>
<keyword evidence="4 7" id="KW-0808">Transferase</keyword>
<comment type="similarity">
    <text evidence="2 7">Belongs to the NDUFAF7 family.</text>
</comment>
<comment type="catalytic activity">
    <reaction evidence="6 7">
        <text>L-arginyl-[protein] + 2 S-adenosyl-L-methionine = N(omega),N(omega)'-dimethyl-L-arginyl-[protein] + 2 S-adenosyl-L-homocysteine + 2 H(+)</text>
        <dbReference type="Rhea" id="RHEA:48108"/>
        <dbReference type="Rhea" id="RHEA-COMP:10532"/>
        <dbReference type="Rhea" id="RHEA-COMP:11992"/>
        <dbReference type="ChEBI" id="CHEBI:15378"/>
        <dbReference type="ChEBI" id="CHEBI:29965"/>
        <dbReference type="ChEBI" id="CHEBI:57856"/>
        <dbReference type="ChEBI" id="CHEBI:59789"/>
        <dbReference type="ChEBI" id="CHEBI:88221"/>
        <dbReference type="EC" id="2.1.1.320"/>
    </reaction>
</comment>
<protein>
    <recommendedName>
        <fullName evidence="7">Protein arginine methyltransferase NDUFAF7</fullName>
        <ecNumber evidence="7">2.1.1.320</ecNumber>
    </recommendedName>
</protein>
<keyword evidence="9" id="KW-1185">Reference proteome</keyword>
<dbReference type="Gene3D" id="3.40.50.12710">
    <property type="match status" value="1"/>
</dbReference>
<accession>M3K4C7</accession>
<evidence type="ECO:0000256" key="5">
    <source>
        <dbReference type="ARBA" id="ARBA00023128"/>
    </source>
</evidence>
<dbReference type="eggNOG" id="ENOG502QRKD">
    <property type="taxonomic scope" value="Eukaryota"/>
</dbReference>
<evidence type="ECO:0000313" key="9">
    <source>
        <dbReference type="Proteomes" id="UP000011777"/>
    </source>
</evidence>
<organism evidence="8 9">
    <name type="scientific">Candida maltosa (strain Xu316)</name>
    <name type="common">Yeast</name>
    <dbReference type="NCBI Taxonomy" id="1245528"/>
    <lineage>
        <taxon>Eukaryota</taxon>
        <taxon>Fungi</taxon>
        <taxon>Dikarya</taxon>
        <taxon>Ascomycota</taxon>
        <taxon>Saccharomycotina</taxon>
        <taxon>Pichiomycetes</taxon>
        <taxon>Debaryomycetaceae</taxon>
        <taxon>Candida/Lodderomyces clade</taxon>
        <taxon>Candida</taxon>
    </lineage>
</organism>
<dbReference type="HOGENOM" id="CLU_028484_1_0_1"/>
<dbReference type="InterPro" id="IPR003788">
    <property type="entry name" value="NDUFAF7"/>
</dbReference>
<dbReference type="OMA" id="LPFAPNM"/>
<comment type="function">
    <text evidence="7">Arginine methyltransferase involved in the assembly or stability of mitochondrial NADH:ubiquinone oxidoreductase complex (complex I).</text>
</comment>